<name>A0A480B4H2_9BURK</name>
<dbReference type="AlphaFoldDB" id="A0A480B4H2"/>
<keyword evidence="2" id="KW-1185">Reference proteome</keyword>
<organism evidence="1 2">
    <name type="scientific">Pseudaquabacterium pictum</name>
    <dbReference type="NCBI Taxonomy" id="2315236"/>
    <lineage>
        <taxon>Bacteria</taxon>
        <taxon>Pseudomonadati</taxon>
        <taxon>Pseudomonadota</taxon>
        <taxon>Betaproteobacteria</taxon>
        <taxon>Burkholderiales</taxon>
        <taxon>Sphaerotilaceae</taxon>
        <taxon>Pseudaquabacterium</taxon>
    </lineage>
</organism>
<accession>A0A480B4H2</accession>
<evidence type="ECO:0000313" key="2">
    <source>
        <dbReference type="Proteomes" id="UP000301751"/>
    </source>
</evidence>
<protein>
    <submittedName>
        <fullName evidence="1">Uncharacterized protein</fullName>
    </submittedName>
</protein>
<proteinExistence type="predicted"/>
<sequence length="176" mass="18734">MVTLAIVAVLLAITLPSMREFIARKRLEGIAQELVTDLRLLKSHQIQNRPNTGTAIGFGTTDSKSCYILFVKGDNVENCDCTAAEDLLCGPADAEGLRPSPIRQVTIPRDSGVRITSNRTSLDMLGYNAMPRLNRTLSIAVTGTDVGEIRITTNATGVPAVCAVSGVFASIKACPS</sequence>
<dbReference type="InterPro" id="IPR045584">
    <property type="entry name" value="Pilin-like"/>
</dbReference>
<comment type="caution">
    <text evidence="1">The sequence shown here is derived from an EMBL/GenBank/DDBJ whole genome shotgun (WGS) entry which is preliminary data.</text>
</comment>
<reference evidence="2" key="1">
    <citation type="submission" date="2019-03" db="EMBL/GenBank/DDBJ databases">
        <title>Aquabacterium pictum sp.nov., the first bacteriochlorophyll a-containing freshwater bacterium in the genus Aquabacterium of the class Betaproteobacteria.</title>
        <authorList>
            <person name="Hirose S."/>
            <person name="Tank M."/>
            <person name="Hara E."/>
            <person name="Tamaki H."/>
            <person name="Takaichi S."/>
            <person name="Haruta S."/>
            <person name="Hanada S."/>
        </authorList>
    </citation>
    <scope>NUCLEOTIDE SEQUENCE [LARGE SCALE GENOMIC DNA]</scope>
    <source>
        <strain evidence="2">W35</strain>
    </source>
</reference>
<gene>
    <name evidence="1" type="ORF">AQPW35_50690</name>
</gene>
<dbReference type="Gene3D" id="3.30.700.10">
    <property type="entry name" value="Glycoprotein, Type 4 Pilin"/>
    <property type="match status" value="1"/>
</dbReference>
<evidence type="ECO:0000313" key="1">
    <source>
        <dbReference type="EMBL" id="GCL65988.1"/>
    </source>
</evidence>
<dbReference type="EMBL" id="BJCL01000023">
    <property type="protein sequence ID" value="GCL65988.1"/>
    <property type="molecule type" value="Genomic_DNA"/>
</dbReference>
<dbReference type="SUPFAM" id="SSF54523">
    <property type="entry name" value="Pili subunits"/>
    <property type="match status" value="1"/>
</dbReference>
<dbReference type="Proteomes" id="UP000301751">
    <property type="component" value="Unassembled WGS sequence"/>
</dbReference>